<name>A0A926KNZ2_9BACL</name>
<evidence type="ECO:0000313" key="2">
    <source>
        <dbReference type="Proteomes" id="UP000650466"/>
    </source>
</evidence>
<dbReference type="AlphaFoldDB" id="A0A926KNZ2"/>
<organism evidence="1 2">
    <name type="scientific">Paenibacillus sedimenti</name>
    <dbReference type="NCBI Taxonomy" id="2770274"/>
    <lineage>
        <taxon>Bacteria</taxon>
        <taxon>Bacillati</taxon>
        <taxon>Bacillota</taxon>
        <taxon>Bacilli</taxon>
        <taxon>Bacillales</taxon>
        <taxon>Paenibacillaceae</taxon>
        <taxon>Paenibacillus</taxon>
    </lineage>
</organism>
<protein>
    <submittedName>
        <fullName evidence="1">Uncharacterized protein</fullName>
    </submittedName>
</protein>
<dbReference type="EMBL" id="JACVVD010000004">
    <property type="protein sequence ID" value="MBD0381225.1"/>
    <property type="molecule type" value="Genomic_DNA"/>
</dbReference>
<accession>A0A926KNZ2</accession>
<comment type="caution">
    <text evidence="1">The sequence shown here is derived from an EMBL/GenBank/DDBJ whole genome shotgun (WGS) entry which is preliminary data.</text>
</comment>
<evidence type="ECO:0000313" key="1">
    <source>
        <dbReference type="EMBL" id="MBD0381225.1"/>
    </source>
</evidence>
<dbReference type="RefSeq" id="WP_188175019.1">
    <property type="nucleotide sequence ID" value="NZ_JACVVD010000004.1"/>
</dbReference>
<sequence length="88" mass="10243">MIKITVPLRCRYPGCKANASKTWALVNICEEHHEAIYWETAKYYAESGITYKEREHYLKITHMIKAITPYYARKAKKVSGNQSESKDS</sequence>
<reference evidence="1" key="1">
    <citation type="submission" date="2020-09" db="EMBL/GenBank/DDBJ databases">
        <title>Draft Genome Sequence of Paenibacillus sp. WST5.</title>
        <authorList>
            <person name="Bao Z."/>
        </authorList>
    </citation>
    <scope>NUCLEOTIDE SEQUENCE</scope>
    <source>
        <strain evidence="1">WST5</strain>
    </source>
</reference>
<dbReference type="Proteomes" id="UP000650466">
    <property type="component" value="Unassembled WGS sequence"/>
</dbReference>
<proteinExistence type="predicted"/>
<keyword evidence="2" id="KW-1185">Reference proteome</keyword>
<gene>
    <name evidence="1" type="ORF">ICC18_13960</name>
</gene>